<dbReference type="STRING" id="94130.A0A2Z6S1V9"/>
<dbReference type="AlphaFoldDB" id="A0A2Z6S1V9"/>
<feature type="signal peptide" evidence="1">
    <location>
        <begin position="1"/>
        <end position="23"/>
    </location>
</feature>
<accession>A0A2Z6S1V9</accession>
<dbReference type="EMBL" id="BEXD01004292">
    <property type="protein sequence ID" value="GBC09358.1"/>
    <property type="molecule type" value="Genomic_DNA"/>
</dbReference>
<proteinExistence type="predicted"/>
<sequence length="416" mass="47604">MIFKNNFFIFFIFLIFFNERVFSHCIDYFDAIDPEAKRIVTCPLVTEDSSKYLRRSSSSSSDEDESKIQLVEFKCNNATEETCNKVKDTFFLAGKIISKTFILKTPILLSVDYTNLCIVKPELCDLQEGKVVVIGSAQSAREMLFLDDDGLTRYYPQSLVKQYQLKKHPEFATYDIIATFNSIVNWRFPSDYNVPIQPKQFDMLYIVLHELMHGLGFGSNWKNWFLTGNKTPPLITTKPDIVVTSDKQIIFNEFKESAFDRHLIFNSNYNNLTSITVKLNDFAKPGTKFNNVTDLIQSFINSRQSLIAENMNNIFTTFNSLSSYPKSCHSERAILETSIVPFQNGESISHFDQSYINTPDFLMTTIQVPGKTLSDLVRQSGGTSPIGPRLQAIMECLGYETKRNLTPYRPKLVSSL</sequence>
<keyword evidence="3" id="KW-1185">Reference proteome</keyword>
<keyword evidence="1" id="KW-0732">Signal</keyword>
<evidence type="ECO:0000313" key="3">
    <source>
        <dbReference type="Proteomes" id="UP000247702"/>
    </source>
</evidence>
<feature type="chain" id="PRO_5016403989" description="Sequence orphan" evidence="1">
    <location>
        <begin position="24"/>
        <end position="416"/>
    </location>
</feature>
<evidence type="ECO:0008006" key="4">
    <source>
        <dbReference type="Google" id="ProtNLM"/>
    </source>
</evidence>
<dbReference type="Proteomes" id="UP000247702">
    <property type="component" value="Unassembled WGS sequence"/>
</dbReference>
<evidence type="ECO:0000256" key="1">
    <source>
        <dbReference type="SAM" id="SignalP"/>
    </source>
</evidence>
<gene>
    <name evidence="2" type="ORF">RclHR1_00880012</name>
</gene>
<evidence type="ECO:0000313" key="2">
    <source>
        <dbReference type="EMBL" id="GBC09358.1"/>
    </source>
</evidence>
<organism evidence="2 3">
    <name type="scientific">Rhizophagus clarus</name>
    <dbReference type="NCBI Taxonomy" id="94130"/>
    <lineage>
        <taxon>Eukaryota</taxon>
        <taxon>Fungi</taxon>
        <taxon>Fungi incertae sedis</taxon>
        <taxon>Mucoromycota</taxon>
        <taxon>Glomeromycotina</taxon>
        <taxon>Glomeromycetes</taxon>
        <taxon>Glomerales</taxon>
        <taxon>Glomeraceae</taxon>
        <taxon>Rhizophagus</taxon>
    </lineage>
</organism>
<protein>
    <recommendedName>
        <fullName evidence="4">Sequence orphan</fullName>
    </recommendedName>
</protein>
<reference evidence="2 3" key="1">
    <citation type="submission" date="2017-11" db="EMBL/GenBank/DDBJ databases">
        <title>The genome of Rhizophagus clarus HR1 reveals common genetic basis of auxotrophy among arbuscular mycorrhizal fungi.</title>
        <authorList>
            <person name="Kobayashi Y."/>
        </authorList>
    </citation>
    <scope>NUCLEOTIDE SEQUENCE [LARGE SCALE GENOMIC DNA]</scope>
    <source>
        <strain evidence="2 3">HR1</strain>
    </source>
</reference>
<comment type="caution">
    <text evidence="2">The sequence shown here is derived from an EMBL/GenBank/DDBJ whole genome shotgun (WGS) entry which is preliminary data.</text>
</comment>
<name>A0A2Z6S1V9_9GLOM</name>